<dbReference type="Proteomes" id="UP001348369">
    <property type="component" value="Chromosome"/>
</dbReference>
<accession>A0ACD4ZTH9</accession>
<protein>
    <submittedName>
        <fullName evidence="1">Uncharacterized protein</fullName>
    </submittedName>
</protein>
<keyword evidence="2" id="KW-1185">Reference proteome</keyword>
<gene>
    <name evidence="1" type="ORF">OG835_32585</name>
</gene>
<reference evidence="1" key="1">
    <citation type="submission" date="2022-10" db="EMBL/GenBank/DDBJ databases">
        <title>The complete genomes of actinobacterial strains from the NBC collection.</title>
        <authorList>
            <person name="Joergensen T.S."/>
            <person name="Alvarez Arevalo M."/>
            <person name="Sterndorff E.B."/>
            <person name="Faurdal D."/>
            <person name="Vuksanovic O."/>
            <person name="Mourched A.-S."/>
            <person name="Charusanti P."/>
            <person name="Shaw S."/>
            <person name="Blin K."/>
            <person name="Weber T."/>
        </authorList>
    </citation>
    <scope>NUCLEOTIDE SEQUENCE</scope>
    <source>
        <strain evidence="1">NBC 01771</strain>
    </source>
</reference>
<evidence type="ECO:0000313" key="2">
    <source>
        <dbReference type="Proteomes" id="UP001348369"/>
    </source>
</evidence>
<sequence length="70" mass="7911">MKVSCDARLMVRLDVVNEVTGDRWTVDTVEVVGVRAARDAMLLLGMWAALRANRLPLLYAYDIPIPWAPR</sequence>
<organism evidence="1 2">
    <name type="scientific">Streptomyces scopuliridis</name>
    <dbReference type="NCBI Taxonomy" id="452529"/>
    <lineage>
        <taxon>Bacteria</taxon>
        <taxon>Bacillati</taxon>
        <taxon>Actinomycetota</taxon>
        <taxon>Actinomycetes</taxon>
        <taxon>Kitasatosporales</taxon>
        <taxon>Streptomycetaceae</taxon>
        <taxon>Streptomyces</taxon>
    </lineage>
</organism>
<dbReference type="EMBL" id="CP109109">
    <property type="protein sequence ID" value="WSC01269.1"/>
    <property type="molecule type" value="Genomic_DNA"/>
</dbReference>
<name>A0ACD4ZTH9_9ACTN</name>
<proteinExistence type="predicted"/>
<evidence type="ECO:0000313" key="1">
    <source>
        <dbReference type="EMBL" id="WSC01269.1"/>
    </source>
</evidence>